<evidence type="ECO:0000259" key="5">
    <source>
        <dbReference type="PROSITE" id="PS50966"/>
    </source>
</evidence>
<accession>A0A328CXC2</accession>
<evidence type="ECO:0000256" key="4">
    <source>
        <dbReference type="PROSITE-ProRule" id="PRU00325"/>
    </source>
</evidence>
<dbReference type="Proteomes" id="UP000249390">
    <property type="component" value="Unassembled WGS sequence"/>
</dbReference>
<proteinExistence type="predicted"/>
<keyword evidence="2 4" id="KW-0863">Zinc-finger</keyword>
<evidence type="ECO:0000256" key="3">
    <source>
        <dbReference type="ARBA" id="ARBA00022833"/>
    </source>
</evidence>
<feature type="domain" description="SWIM-type" evidence="5">
    <location>
        <begin position="279"/>
        <end position="313"/>
    </location>
</feature>
<evidence type="ECO:0000313" key="6">
    <source>
        <dbReference type="EMBL" id="RAL37038.1"/>
    </source>
</evidence>
<dbReference type="PROSITE" id="PS50966">
    <property type="entry name" value="ZF_SWIM"/>
    <property type="match status" value="1"/>
</dbReference>
<sequence length="331" mass="38147">MEPLPPNYVEDGCVENYINWFYFYGRRFIRNPAHHLEIGVDGSVGSLAIAVSHITFISLKKLLYILISINGLQYCLPVVTVDGTHLYNKHAGIINTYRDVEELQTGNIVKRFCLRHIRSNFNSKFHNKKLKDLMWSTGSTPSVQEFQNCMQEIRGQSEQAYQYLVEIPLHLWTLAYDGGSRCGILTTNSSESFNNMLKGCRMLPVSAIIMMSYQKLVDSFESRRRSCLDWQQKNLRFTLKILKISEAREKNKQNFQAMHYGGHQYIVSRASISNPGHMYNFVIDLGNKSCTCGQWQGDGVSCVHVHSLFHSFKQRADDCVSHMYSVQRYQI</sequence>
<gene>
    <name evidence="6" type="ORF">DM860_003960</name>
</gene>
<dbReference type="GO" id="GO:0008270">
    <property type="term" value="F:zinc ion binding"/>
    <property type="evidence" value="ECO:0007669"/>
    <property type="project" value="UniProtKB-KW"/>
</dbReference>
<dbReference type="PANTHER" id="PTHR31973">
    <property type="entry name" value="POLYPROTEIN, PUTATIVE-RELATED"/>
    <property type="match status" value="1"/>
</dbReference>
<evidence type="ECO:0000256" key="1">
    <source>
        <dbReference type="ARBA" id="ARBA00022723"/>
    </source>
</evidence>
<organism evidence="6 7">
    <name type="scientific">Cuscuta australis</name>
    <dbReference type="NCBI Taxonomy" id="267555"/>
    <lineage>
        <taxon>Eukaryota</taxon>
        <taxon>Viridiplantae</taxon>
        <taxon>Streptophyta</taxon>
        <taxon>Embryophyta</taxon>
        <taxon>Tracheophyta</taxon>
        <taxon>Spermatophyta</taxon>
        <taxon>Magnoliopsida</taxon>
        <taxon>eudicotyledons</taxon>
        <taxon>Gunneridae</taxon>
        <taxon>Pentapetalae</taxon>
        <taxon>asterids</taxon>
        <taxon>lamiids</taxon>
        <taxon>Solanales</taxon>
        <taxon>Convolvulaceae</taxon>
        <taxon>Cuscuteae</taxon>
        <taxon>Cuscuta</taxon>
        <taxon>Cuscuta subgen. Grammica</taxon>
        <taxon>Cuscuta sect. Cleistogrammica</taxon>
    </lineage>
</organism>
<dbReference type="PANTHER" id="PTHR31973:SF195">
    <property type="entry name" value="MUDR FAMILY TRANSPOSASE"/>
    <property type="match status" value="1"/>
</dbReference>
<dbReference type="EMBL" id="NQVE01000217">
    <property type="protein sequence ID" value="RAL37038.1"/>
    <property type="molecule type" value="Genomic_DNA"/>
</dbReference>
<evidence type="ECO:0000313" key="7">
    <source>
        <dbReference type="Proteomes" id="UP000249390"/>
    </source>
</evidence>
<keyword evidence="3" id="KW-0862">Zinc</keyword>
<dbReference type="SMART" id="SM00575">
    <property type="entry name" value="ZnF_PMZ"/>
    <property type="match status" value="1"/>
</dbReference>
<name>A0A328CXC2_9ASTE</name>
<dbReference type="InterPro" id="IPR006564">
    <property type="entry name" value="Znf_PMZ"/>
</dbReference>
<evidence type="ECO:0000256" key="2">
    <source>
        <dbReference type="ARBA" id="ARBA00022771"/>
    </source>
</evidence>
<reference evidence="6 7" key="1">
    <citation type="submission" date="2018-06" db="EMBL/GenBank/DDBJ databases">
        <title>The Genome of Cuscuta australis (Dodder) Provides Insight into the Evolution of Plant Parasitism.</title>
        <authorList>
            <person name="Liu H."/>
        </authorList>
    </citation>
    <scope>NUCLEOTIDE SEQUENCE [LARGE SCALE GENOMIC DNA]</scope>
    <source>
        <strain evidence="7">cv. Yunnan</strain>
        <tissue evidence="6">Vines</tissue>
    </source>
</reference>
<keyword evidence="7" id="KW-1185">Reference proteome</keyword>
<protein>
    <recommendedName>
        <fullName evidence="5">SWIM-type domain-containing protein</fullName>
    </recommendedName>
</protein>
<dbReference type="InterPro" id="IPR007527">
    <property type="entry name" value="Znf_SWIM"/>
</dbReference>
<dbReference type="AlphaFoldDB" id="A0A328CXC2"/>
<keyword evidence="1" id="KW-0479">Metal-binding</keyword>
<comment type="caution">
    <text evidence="6">The sequence shown here is derived from an EMBL/GenBank/DDBJ whole genome shotgun (WGS) entry which is preliminary data.</text>
</comment>